<dbReference type="InterPro" id="IPR002470">
    <property type="entry name" value="Peptidase_S9A"/>
</dbReference>
<evidence type="ECO:0000256" key="4">
    <source>
        <dbReference type="ARBA" id="ARBA00022825"/>
    </source>
</evidence>
<dbReference type="InterPro" id="IPR002471">
    <property type="entry name" value="Pept_S9_AS"/>
</dbReference>
<accession>A0ABV6ZCM9</accession>
<feature type="domain" description="Peptidase S9A N-terminal" evidence="6">
    <location>
        <begin position="9"/>
        <end position="432"/>
    </location>
</feature>
<comment type="similarity">
    <text evidence="1">Belongs to the peptidase S9A family.</text>
</comment>
<keyword evidence="2" id="KW-0645">Protease</keyword>
<sequence length="711" mass="78842">MVTSSPILPPIAEKRPSKRVVHGIALQDDYAWLRADNWQDVLRDGSTLPADIKTHLEQENRYADAQLAEGEHLRAVLFEELKGRIKADDSSVPSPDGPFDYYSRFRQGGQHRLFCRRPRGGGEETLLLDGDALAKGKSFFAFGGFAPSPDHRLIAWSCDENGSEFHTIRLLDTSKGVMLTDNVPDTEGEAVWLADGSGFYYVRLDENHRASSVWLHLLATPAGTDRLIYEEADAGMFVGLSQTQSRRLAVIDIHDHETSEVRVIRLEDGDSRVHLIAARQEGVQYEIEHRPLPDGKDQLLILTNFDDAEDFRIMTAPLATPVQASSAQASSTQASWSDLIPHKPGRYILDIVLLADWLVRLEREDGLPRIVIRSLSSGEEHAIDFAEEAYSLALDGGMEFATDRIRFVYSSMTTPAETYDYDMRSRERVLRKRQEVPSGHDPALYVTRRVFAPTADGESVPISLLYRKETALDGSAPLLLYGYGAYGLSMPAQFSTNALSLVDRGFVYAIAHIRGGTEKGWRWYREGKLAKKPNTFQDFIAAGSYLAERGFTARKRIVAHGGSAGGMLMGAVANLAPDLFGAIVAEVPFVDVLTTMLDDSLPLTPPEWPEWGNPIEDEAAFRTILSYSPVDNVAARPYPPILALAGLTDPRVTYWEPAKWVARLREKNPQGNPVIFKVNMDSGHGGASGRFERLKEVALVQAFALQRMGAA</sequence>
<dbReference type="InterPro" id="IPR051543">
    <property type="entry name" value="Serine_Peptidase_S9A"/>
</dbReference>
<dbReference type="PRINTS" id="PR00862">
    <property type="entry name" value="PROLIGOPTASE"/>
</dbReference>
<evidence type="ECO:0000259" key="6">
    <source>
        <dbReference type="Pfam" id="PF02897"/>
    </source>
</evidence>
<dbReference type="Proteomes" id="UP001595190">
    <property type="component" value="Unassembled WGS sequence"/>
</dbReference>
<dbReference type="Gene3D" id="2.130.10.120">
    <property type="entry name" value="Prolyl oligopeptidase, N-terminal domain"/>
    <property type="match status" value="1"/>
</dbReference>
<dbReference type="PANTHER" id="PTHR11757">
    <property type="entry name" value="PROTEASE FAMILY S9A OLIGOPEPTIDASE"/>
    <property type="match status" value="1"/>
</dbReference>
<dbReference type="Pfam" id="PF00326">
    <property type="entry name" value="Peptidase_S9"/>
    <property type="match status" value="1"/>
</dbReference>
<evidence type="ECO:0000256" key="1">
    <source>
        <dbReference type="ARBA" id="ARBA00005228"/>
    </source>
</evidence>
<dbReference type="SUPFAM" id="SSF50993">
    <property type="entry name" value="Peptidase/esterase 'gauge' domain"/>
    <property type="match status" value="1"/>
</dbReference>
<dbReference type="PROSITE" id="PS00708">
    <property type="entry name" value="PRO_ENDOPEP_SER"/>
    <property type="match status" value="1"/>
</dbReference>
<feature type="domain" description="Peptidase S9 prolyl oligopeptidase catalytic" evidence="5">
    <location>
        <begin position="493"/>
        <end position="709"/>
    </location>
</feature>
<dbReference type="SUPFAM" id="SSF53474">
    <property type="entry name" value="alpha/beta-Hydrolases"/>
    <property type="match status" value="1"/>
</dbReference>
<keyword evidence="3" id="KW-0378">Hydrolase</keyword>
<organism evidence="7 8">
    <name type="scientific">Labrys neptuniae</name>
    <dbReference type="NCBI Taxonomy" id="376174"/>
    <lineage>
        <taxon>Bacteria</taxon>
        <taxon>Pseudomonadati</taxon>
        <taxon>Pseudomonadota</taxon>
        <taxon>Alphaproteobacteria</taxon>
        <taxon>Hyphomicrobiales</taxon>
        <taxon>Xanthobacteraceae</taxon>
        <taxon>Labrys</taxon>
    </lineage>
</organism>
<evidence type="ECO:0000256" key="2">
    <source>
        <dbReference type="ARBA" id="ARBA00022670"/>
    </source>
</evidence>
<proteinExistence type="inferred from homology"/>
<dbReference type="Gene3D" id="3.40.50.1820">
    <property type="entry name" value="alpha/beta hydrolase"/>
    <property type="match status" value="1"/>
</dbReference>
<evidence type="ECO:0000313" key="8">
    <source>
        <dbReference type="Proteomes" id="UP001595190"/>
    </source>
</evidence>
<dbReference type="InterPro" id="IPR001375">
    <property type="entry name" value="Peptidase_S9_cat"/>
</dbReference>
<dbReference type="Pfam" id="PF02897">
    <property type="entry name" value="Peptidase_S9_N"/>
    <property type="match status" value="1"/>
</dbReference>
<comment type="caution">
    <text evidence="7">The sequence shown here is derived from an EMBL/GenBank/DDBJ whole genome shotgun (WGS) entry which is preliminary data.</text>
</comment>
<evidence type="ECO:0000259" key="5">
    <source>
        <dbReference type="Pfam" id="PF00326"/>
    </source>
</evidence>
<name>A0ABV6ZCM9_9HYPH</name>
<dbReference type="RefSeq" id="WP_394310140.1">
    <property type="nucleotide sequence ID" value="NZ_JBHGPK010000003.1"/>
</dbReference>
<dbReference type="PANTHER" id="PTHR11757:SF19">
    <property type="entry name" value="PROLYL ENDOPEPTIDASE-LIKE"/>
    <property type="match status" value="1"/>
</dbReference>
<protein>
    <submittedName>
        <fullName evidence="7">S9 family peptidase</fullName>
    </submittedName>
</protein>
<reference evidence="7 8" key="1">
    <citation type="submission" date="2024-09" db="EMBL/GenBank/DDBJ databases">
        <title>Description of Labrys sedimenti sp. nov., isolated from a diclofenac-degrading enrichment culture, and genome-based reclassification of Labrys portucalensis as a later heterotypic synonym of Labrys neptuniae.</title>
        <authorList>
            <person name="Tancsics A."/>
            <person name="Csepanyi A."/>
        </authorList>
    </citation>
    <scope>NUCLEOTIDE SEQUENCE [LARGE SCALE GENOMIC DNA]</scope>
    <source>
        <strain evidence="7 8">LMG 23412</strain>
    </source>
</reference>
<dbReference type="InterPro" id="IPR023302">
    <property type="entry name" value="Pept_S9A_N"/>
</dbReference>
<evidence type="ECO:0000313" key="7">
    <source>
        <dbReference type="EMBL" id="MFC2249956.1"/>
    </source>
</evidence>
<evidence type="ECO:0000256" key="3">
    <source>
        <dbReference type="ARBA" id="ARBA00022801"/>
    </source>
</evidence>
<dbReference type="InterPro" id="IPR029058">
    <property type="entry name" value="AB_hydrolase_fold"/>
</dbReference>
<dbReference type="EMBL" id="JBHGPK010000003">
    <property type="protein sequence ID" value="MFC2249956.1"/>
    <property type="molecule type" value="Genomic_DNA"/>
</dbReference>
<gene>
    <name evidence="7" type="ORF">ACETRX_10060</name>
</gene>
<keyword evidence="4" id="KW-0720">Serine protease</keyword>